<dbReference type="PANTHER" id="PTHR39342">
    <property type="entry name" value="UPF0283 MEMBRANE PROTEIN YCJF"/>
    <property type="match status" value="1"/>
</dbReference>
<keyword evidence="4" id="KW-0997">Cell inner membrane</keyword>
<dbReference type="AlphaFoldDB" id="A0A3B0SYF3"/>
<evidence type="ECO:0000256" key="6">
    <source>
        <dbReference type="ARBA" id="ARBA00022989"/>
    </source>
</evidence>
<keyword evidence="5 8" id="KW-0812">Transmembrane</keyword>
<gene>
    <name evidence="9" type="ORF">MNBD_ALPHA09-721</name>
</gene>
<proteinExistence type="inferred from homology"/>
<evidence type="ECO:0000256" key="7">
    <source>
        <dbReference type="ARBA" id="ARBA00023136"/>
    </source>
</evidence>
<comment type="similarity">
    <text evidence="2">Belongs to the UPF0283 family.</text>
</comment>
<sequence>MTGASKTRAPAAFRLDKTGGIEFSEEHDAPVPILAPVPHQRRRWPWGRVFVSALGTLLSFGLALWAYDAVVALFARQGWLGWTALGLSGLAGLGLLGWLGREVAGLLRLRRLGRVRDLAAHADTGQTAALRLADELTRLYSRRPDLAGAIAELTRHRAEIIDAADRVALTERLLMAPLDAQARALVANAAKRVSVVTAISPAAVIDLGFVAYSHMGLIRRLAELYGGRPGLLASMRLMRLVITHLAVTGGIALGDGLLQQILGHGLAARLSARLGEGVLNGILATRVGLAAIEVCRPMPFAAVARPTMSELAASLATGGGKT</sequence>
<dbReference type="PANTHER" id="PTHR39342:SF1">
    <property type="entry name" value="UPF0283 MEMBRANE PROTEIN YCJF"/>
    <property type="match status" value="1"/>
</dbReference>
<evidence type="ECO:0000256" key="4">
    <source>
        <dbReference type="ARBA" id="ARBA00022519"/>
    </source>
</evidence>
<accession>A0A3B0SYF3</accession>
<dbReference type="GO" id="GO:0005886">
    <property type="term" value="C:plasma membrane"/>
    <property type="evidence" value="ECO:0007669"/>
    <property type="project" value="UniProtKB-SubCell"/>
</dbReference>
<evidence type="ECO:0000256" key="5">
    <source>
        <dbReference type="ARBA" id="ARBA00022692"/>
    </source>
</evidence>
<feature type="transmembrane region" description="Helical" evidence="8">
    <location>
        <begin position="49"/>
        <end position="67"/>
    </location>
</feature>
<dbReference type="NCBIfam" id="TIGR01620">
    <property type="entry name" value="hyp_HI0043"/>
    <property type="match status" value="1"/>
</dbReference>
<protein>
    <submittedName>
        <fullName evidence="9">GTP-binding protein</fullName>
    </submittedName>
</protein>
<evidence type="ECO:0000256" key="2">
    <source>
        <dbReference type="ARBA" id="ARBA00008255"/>
    </source>
</evidence>
<keyword evidence="3" id="KW-1003">Cell membrane</keyword>
<comment type="subcellular location">
    <subcellularLocation>
        <location evidence="1">Cell inner membrane</location>
        <topology evidence="1">Multi-pass membrane protein</topology>
    </subcellularLocation>
</comment>
<feature type="transmembrane region" description="Helical" evidence="8">
    <location>
        <begin position="79"/>
        <end position="100"/>
    </location>
</feature>
<dbReference type="InterPro" id="IPR021147">
    <property type="entry name" value="DUF697"/>
</dbReference>
<evidence type="ECO:0000256" key="3">
    <source>
        <dbReference type="ARBA" id="ARBA00022475"/>
    </source>
</evidence>
<dbReference type="EMBL" id="UOEM01000031">
    <property type="protein sequence ID" value="VAW11481.1"/>
    <property type="molecule type" value="Genomic_DNA"/>
</dbReference>
<name>A0A3B0SYF3_9ZZZZ</name>
<reference evidence="9" key="1">
    <citation type="submission" date="2018-06" db="EMBL/GenBank/DDBJ databases">
        <authorList>
            <person name="Zhirakovskaya E."/>
        </authorList>
    </citation>
    <scope>NUCLEOTIDE SEQUENCE</scope>
</reference>
<dbReference type="InterPro" id="IPR006507">
    <property type="entry name" value="UPF0283"/>
</dbReference>
<evidence type="ECO:0000313" key="9">
    <source>
        <dbReference type="EMBL" id="VAW11481.1"/>
    </source>
</evidence>
<evidence type="ECO:0000256" key="8">
    <source>
        <dbReference type="SAM" id="Phobius"/>
    </source>
</evidence>
<evidence type="ECO:0000256" key="1">
    <source>
        <dbReference type="ARBA" id="ARBA00004429"/>
    </source>
</evidence>
<organism evidence="9">
    <name type="scientific">hydrothermal vent metagenome</name>
    <dbReference type="NCBI Taxonomy" id="652676"/>
    <lineage>
        <taxon>unclassified sequences</taxon>
        <taxon>metagenomes</taxon>
        <taxon>ecological metagenomes</taxon>
    </lineage>
</organism>
<keyword evidence="7 8" id="KW-0472">Membrane</keyword>
<keyword evidence="6 8" id="KW-1133">Transmembrane helix</keyword>
<dbReference type="Pfam" id="PF05128">
    <property type="entry name" value="DUF697"/>
    <property type="match status" value="1"/>
</dbReference>